<evidence type="ECO:0008006" key="3">
    <source>
        <dbReference type="Google" id="ProtNLM"/>
    </source>
</evidence>
<keyword evidence="2" id="KW-1185">Reference proteome</keyword>
<name>A0ABV4ZKY9_9ACTN</name>
<dbReference type="RefSeq" id="WP_375062598.1">
    <property type="nucleotide sequence ID" value="NZ_JBHGBT010000007.1"/>
</dbReference>
<gene>
    <name evidence="1" type="ORF">ACE11A_09545</name>
</gene>
<reference evidence="1 2" key="1">
    <citation type="submission" date="2024-09" db="EMBL/GenBank/DDBJ databases">
        <title>Draft genome sequence of multifaceted antimicrobials producing Streptomyces sp. strain FH1.</title>
        <authorList>
            <person name="Hassan F."/>
            <person name="Ali H."/>
            <person name="Hassan N."/>
            <person name="Nawaz A."/>
        </authorList>
    </citation>
    <scope>NUCLEOTIDE SEQUENCE [LARGE SCALE GENOMIC DNA]</scope>
    <source>
        <strain evidence="1 2">FH1</strain>
    </source>
</reference>
<evidence type="ECO:0000313" key="1">
    <source>
        <dbReference type="EMBL" id="MFB4194592.1"/>
    </source>
</evidence>
<proteinExistence type="predicted"/>
<organism evidence="1 2">
    <name type="scientific">Streptomyces carpaticus</name>
    <dbReference type="NCBI Taxonomy" id="285558"/>
    <lineage>
        <taxon>Bacteria</taxon>
        <taxon>Bacillati</taxon>
        <taxon>Actinomycetota</taxon>
        <taxon>Actinomycetes</taxon>
        <taxon>Kitasatosporales</taxon>
        <taxon>Streptomycetaceae</taxon>
        <taxon>Streptomyces</taxon>
    </lineage>
</organism>
<dbReference type="EMBL" id="JBHGBT010000007">
    <property type="protein sequence ID" value="MFB4194592.1"/>
    <property type="molecule type" value="Genomic_DNA"/>
</dbReference>
<sequence length="193" mass="19404">MSGDAGPWLWRLPGSEPAGRRLVVLPGPGASAVSSGGLARALCPHVEVLAVRWSPASGAGAALADGAAAGQIADALLPYTSGPLAVLSAPSAGRAGAGLVRELTRAGTPPVAFFVRARGAFPAAREKATPVARGTPAVRLAPDPRRAARRIRAAFASAASESAAFGDRGRMAPLILHVRGNYPPVAGGMPRRG</sequence>
<evidence type="ECO:0000313" key="2">
    <source>
        <dbReference type="Proteomes" id="UP001577267"/>
    </source>
</evidence>
<comment type="caution">
    <text evidence="1">The sequence shown here is derived from an EMBL/GenBank/DDBJ whole genome shotgun (WGS) entry which is preliminary data.</text>
</comment>
<protein>
    <recommendedName>
        <fullName evidence="3">Alpha/beta hydrolase</fullName>
    </recommendedName>
</protein>
<accession>A0ABV4ZKY9</accession>
<dbReference type="Proteomes" id="UP001577267">
    <property type="component" value="Unassembled WGS sequence"/>
</dbReference>